<dbReference type="EMBL" id="CP002160">
    <property type="protein sequence ID" value="ADL53651.1"/>
    <property type="molecule type" value="Genomic_DNA"/>
</dbReference>
<dbReference type="KEGG" id="ccb:Clocel_3988"/>
<dbReference type="STRING" id="573061.Clocel_3988"/>
<dbReference type="InterPro" id="IPR022636">
    <property type="entry name" value="S-AdoMet_synthetase_sfam"/>
</dbReference>
<dbReference type="GO" id="GO:0006556">
    <property type="term" value="P:S-adenosylmethionine biosynthetic process"/>
    <property type="evidence" value="ECO:0007669"/>
    <property type="project" value="InterPro"/>
</dbReference>
<reference evidence="3 4" key="1">
    <citation type="submission" date="2010-08" db="EMBL/GenBank/DDBJ databases">
        <title>Complete sequence of Clostridium cellulovorans 743B.</title>
        <authorList>
            <consortium name="US DOE Joint Genome Institute"/>
            <person name="Lucas S."/>
            <person name="Copeland A."/>
            <person name="Lapidus A."/>
            <person name="Cheng J.-F."/>
            <person name="Bruce D."/>
            <person name="Goodwin L."/>
            <person name="Pitluck S."/>
            <person name="Chertkov O."/>
            <person name="Detter J.C."/>
            <person name="Han C."/>
            <person name="Tapia R."/>
            <person name="Land M."/>
            <person name="Hauser L."/>
            <person name="Chang Y.-J."/>
            <person name="Jeffries C."/>
            <person name="Kyrpides N."/>
            <person name="Ivanova N."/>
            <person name="Mikhailova N."/>
            <person name="Hemme C.L."/>
            <person name="Woyke T."/>
        </authorList>
    </citation>
    <scope>NUCLEOTIDE SEQUENCE [LARGE SCALE GENOMIC DNA]</scope>
    <source>
        <strain evidence="4">ATCC 35296 / DSM 3052 / OCM 3 / 743B</strain>
    </source>
</reference>
<dbReference type="SUPFAM" id="SSF55973">
    <property type="entry name" value="S-adenosylmethionine synthetase"/>
    <property type="match status" value="1"/>
</dbReference>
<dbReference type="OrthoDB" id="2200204at2"/>
<name>D9SLL4_CLOC7</name>
<dbReference type="InterPro" id="IPR022628">
    <property type="entry name" value="S-AdoMet_synt_N"/>
</dbReference>
<sequence length="260" mass="28364">MIEKVNPSHPDKVADRIAGAIVDLAYETEENPKIAVEVLIGHDVCHAIIETSAHIVEEVVKQAIKRIAGEMKTDIVIVPQDVHLSHNQSVEVRCGDNGIFKGMPLTKEQRTLSEIAREIYEEYPTDGKYILDGSRLIICQSNADRTKLEEKYSFAEVNPIGDWTGGTDVDTGATNRKLGSDMADAVTGGGLHGKDLSKADVSLNIHAFLKAQKTGKPVEICCAIGDVMIGGIPYAEIVEEARAFIRSIGGFEKFAEWGLY</sequence>
<dbReference type="eggNOG" id="COG0192">
    <property type="taxonomic scope" value="Bacteria"/>
</dbReference>
<keyword evidence="4" id="KW-1185">Reference proteome</keyword>
<evidence type="ECO:0000313" key="4">
    <source>
        <dbReference type="Proteomes" id="UP000002730"/>
    </source>
</evidence>
<keyword evidence="1" id="KW-0479">Metal-binding</keyword>
<dbReference type="AlphaFoldDB" id="D9SLL4"/>
<proteinExistence type="predicted"/>
<dbReference type="GO" id="GO:0046872">
    <property type="term" value="F:metal ion binding"/>
    <property type="evidence" value="ECO:0007669"/>
    <property type="project" value="UniProtKB-KW"/>
</dbReference>
<evidence type="ECO:0000259" key="2">
    <source>
        <dbReference type="Pfam" id="PF00438"/>
    </source>
</evidence>
<gene>
    <name evidence="3" type="ordered locus">Clocel_3988</name>
</gene>
<organism evidence="3 4">
    <name type="scientific">Clostridium cellulovorans (strain ATCC 35296 / DSM 3052 / OCM 3 / 743B)</name>
    <dbReference type="NCBI Taxonomy" id="573061"/>
    <lineage>
        <taxon>Bacteria</taxon>
        <taxon>Bacillati</taxon>
        <taxon>Bacillota</taxon>
        <taxon>Clostridia</taxon>
        <taxon>Eubacteriales</taxon>
        <taxon>Clostridiaceae</taxon>
        <taxon>Clostridium</taxon>
    </lineage>
</organism>
<protein>
    <submittedName>
        <fullName evidence="3">S-adenosylmethionine synthetase</fullName>
    </submittedName>
</protein>
<accession>D9SLL4</accession>
<evidence type="ECO:0000256" key="1">
    <source>
        <dbReference type="ARBA" id="ARBA00022723"/>
    </source>
</evidence>
<dbReference type="Gene3D" id="3.30.300.10">
    <property type="match status" value="1"/>
</dbReference>
<evidence type="ECO:0000313" key="3">
    <source>
        <dbReference type="EMBL" id="ADL53651.1"/>
    </source>
</evidence>
<dbReference type="RefSeq" id="WP_010073996.1">
    <property type="nucleotide sequence ID" value="NC_014393.1"/>
</dbReference>
<dbReference type="HOGENOM" id="CLU_1056198_0_0_9"/>
<feature type="domain" description="S-adenosylmethionine synthetase N-terminal" evidence="2">
    <location>
        <begin position="3"/>
        <end position="70"/>
    </location>
</feature>
<dbReference type="Pfam" id="PF00438">
    <property type="entry name" value="S-AdoMet_synt_N"/>
    <property type="match status" value="1"/>
</dbReference>
<dbReference type="GO" id="GO:0004478">
    <property type="term" value="F:methionine adenosyltransferase activity"/>
    <property type="evidence" value="ECO:0007669"/>
    <property type="project" value="InterPro"/>
</dbReference>
<dbReference type="Proteomes" id="UP000002730">
    <property type="component" value="Chromosome"/>
</dbReference>